<name>A0AAD5JVT8_ACENE</name>
<evidence type="ECO:0000313" key="3">
    <source>
        <dbReference type="Proteomes" id="UP001064489"/>
    </source>
</evidence>
<evidence type="ECO:0000256" key="1">
    <source>
        <dbReference type="SAM" id="MobiDB-lite"/>
    </source>
</evidence>
<keyword evidence="3" id="KW-1185">Reference proteome</keyword>
<feature type="region of interest" description="Disordered" evidence="1">
    <location>
        <begin position="77"/>
        <end position="100"/>
    </location>
</feature>
<reference evidence="2" key="1">
    <citation type="journal article" date="2022" name="Plant J.">
        <title>Strategies of tolerance reflected in two North American maple genomes.</title>
        <authorList>
            <person name="McEvoy S.L."/>
            <person name="Sezen U.U."/>
            <person name="Trouern-Trend A."/>
            <person name="McMahon S.M."/>
            <person name="Schaberg P.G."/>
            <person name="Yang J."/>
            <person name="Wegrzyn J.L."/>
            <person name="Swenson N.G."/>
        </authorList>
    </citation>
    <scope>NUCLEOTIDE SEQUENCE</scope>
    <source>
        <strain evidence="2">91603</strain>
    </source>
</reference>
<dbReference type="Proteomes" id="UP001064489">
    <property type="component" value="Chromosome 9"/>
</dbReference>
<reference evidence="2" key="2">
    <citation type="submission" date="2023-02" db="EMBL/GenBank/DDBJ databases">
        <authorList>
            <person name="Swenson N.G."/>
            <person name="Wegrzyn J.L."/>
            <person name="Mcevoy S.L."/>
        </authorList>
    </citation>
    <scope>NUCLEOTIDE SEQUENCE</scope>
    <source>
        <strain evidence="2">91603</strain>
        <tissue evidence="2">Leaf</tissue>
    </source>
</reference>
<evidence type="ECO:0000313" key="2">
    <source>
        <dbReference type="EMBL" id="KAI9201499.1"/>
    </source>
</evidence>
<protein>
    <submittedName>
        <fullName evidence="2">Uncharacterized protein</fullName>
    </submittedName>
</protein>
<sequence>MLISGISPKEADYPAITFTQDVQTPDSLIGHRVIHVQTEDCFSVWTALLGQIGGGDFKLQYTQSLNNLQAIYGHSQPMNVPAQMSPGTGDDDDVSVGADDHHHLGYDPYAAMENGVGIEDVAVDSVYVPTGSELSNSS</sequence>
<gene>
    <name evidence="2" type="ORF">LWI28_024330</name>
</gene>
<organism evidence="2 3">
    <name type="scientific">Acer negundo</name>
    <name type="common">Box elder</name>
    <dbReference type="NCBI Taxonomy" id="4023"/>
    <lineage>
        <taxon>Eukaryota</taxon>
        <taxon>Viridiplantae</taxon>
        <taxon>Streptophyta</taxon>
        <taxon>Embryophyta</taxon>
        <taxon>Tracheophyta</taxon>
        <taxon>Spermatophyta</taxon>
        <taxon>Magnoliopsida</taxon>
        <taxon>eudicotyledons</taxon>
        <taxon>Gunneridae</taxon>
        <taxon>Pentapetalae</taxon>
        <taxon>rosids</taxon>
        <taxon>malvids</taxon>
        <taxon>Sapindales</taxon>
        <taxon>Sapindaceae</taxon>
        <taxon>Hippocastanoideae</taxon>
        <taxon>Acereae</taxon>
        <taxon>Acer</taxon>
    </lineage>
</organism>
<dbReference type="EMBL" id="JAJSOW010000001">
    <property type="protein sequence ID" value="KAI9201499.1"/>
    <property type="molecule type" value="Genomic_DNA"/>
</dbReference>
<proteinExistence type="predicted"/>
<comment type="caution">
    <text evidence="2">The sequence shown here is derived from an EMBL/GenBank/DDBJ whole genome shotgun (WGS) entry which is preliminary data.</text>
</comment>
<dbReference type="AlphaFoldDB" id="A0AAD5JVT8"/>
<accession>A0AAD5JVT8</accession>